<dbReference type="OMA" id="WHRLAVQ"/>
<evidence type="ECO:0000256" key="6">
    <source>
        <dbReference type="SAM" id="Coils"/>
    </source>
</evidence>
<dbReference type="SMR" id="A0A3B6SR07"/>
<dbReference type="CDD" id="cd14798">
    <property type="entry name" value="RX-CC_like"/>
    <property type="match status" value="1"/>
</dbReference>
<dbReference type="PANTHER" id="PTHR19338:SF64">
    <property type="entry name" value="AAA+ ATPASE DOMAIN-CONTAINING PROTEIN"/>
    <property type="match status" value="1"/>
</dbReference>
<reference evidence="9" key="1">
    <citation type="submission" date="2018-08" db="EMBL/GenBank/DDBJ databases">
        <authorList>
            <person name="Rossello M."/>
        </authorList>
    </citation>
    <scope>NUCLEOTIDE SEQUENCE [LARGE SCALE GENOMIC DNA]</scope>
    <source>
        <strain evidence="9">cv. Chinese Spring</strain>
    </source>
</reference>
<proteinExistence type="inferred from homology"/>
<dbReference type="PANTHER" id="PTHR19338">
    <property type="entry name" value="TRANSLOCASE OF INNER MITOCHONDRIAL MEMBRANE 13 HOMOLOG"/>
    <property type="match status" value="1"/>
</dbReference>
<evidence type="ECO:0000256" key="2">
    <source>
        <dbReference type="ARBA" id="ARBA00022614"/>
    </source>
</evidence>
<dbReference type="InterPro" id="IPR027417">
    <property type="entry name" value="P-loop_NTPase"/>
</dbReference>
<evidence type="ECO:0000256" key="3">
    <source>
        <dbReference type="ARBA" id="ARBA00022737"/>
    </source>
</evidence>
<keyword evidence="3" id="KW-0677">Repeat</keyword>
<name>A0A3B6SR07_WHEAT</name>
<feature type="coiled-coil region" evidence="6">
    <location>
        <begin position="38"/>
        <end position="85"/>
    </location>
</feature>
<dbReference type="Gene3D" id="3.40.50.300">
    <property type="entry name" value="P-loop containing nucleotide triphosphate hydrolases"/>
    <property type="match status" value="1"/>
</dbReference>
<evidence type="ECO:0000313" key="10">
    <source>
        <dbReference type="Proteomes" id="UP000019116"/>
    </source>
</evidence>
<dbReference type="GO" id="GO:0006952">
    <property type="term" value="P:defense response"/>
    <property type="evidence" value="ECO:0007669"/>
    <property type="project" value="UniProtKB-KW"/>
</dbReference>
<keyword evidence="6" id="KW-0175">Coiled coil</keyword>
<dbReference type="InterPro" id="IPR002182">
    <property type="entry name" value="NB-ARC"/>
</dbReference>
<dbReference type="OrthoDB" id="683874at2759"/>
<dbReference type="Gene3D" id="1.20.5.4130">
    <property type="match status" value="1"/>
</dbReference>
<dbReference type="Gramene" id="TraesCS7B02G320600.1">
    <property type="protein sequence ID" value="TraesCS7B02G320600.1"/>
    <property type="gene ID" value="TraesCS7B02G320600"/>
</dbReference>
<dbReference type="InterPro" id="IPR041118">
    <property type="entry name" value="Rx_N"/>
</dbReference>
<protein>
    <submittedName>
        <fullName evidence="9">Uncharacterized protein</fullName>
    </submittedName>
</protein>
<accession>A0A3B6SR07</accession>
<sequence>MEGILVSAATGVLKSLLCKLAALLEGEYRVHKGLRRDIAFLKDELSSMNALLEKLAEAEALDTQLKEWRDQVREMAYEIEDYIDKYMNHHTHRDPDKPNAVMELFWKGVSKVKNFGAHHEMAVQIKELKSRIIEASQRRDRYKLDAMVCSASSNAVRTDPRLPALFVQGASLVGIEGPKDELIKLVTDEEVSLKVISLIGFGGSGKTTLANQVYQKTGKLFNCQAFVSVSQNPDIRKILRSVLSQIRKEDSPISRSSDEEWLINSMRDFLKDKRYLIVIDDIWSIQAWKTIKCALLENSCGSRIIVTTRNASVAKSCCFPRLDLAYELRPLTEADSKILFFTRVFGSGKMPTSPE</sequence>
<dbReference type="STRING" id="4565.A0A3B6SR07"/>
<dbReference type="InterPro" id="IPR038005">
    <property type="entry name" value="RX-like_CC"/>
</dbReference>
<evidence type="ECO:0000259" key="8">
    <source>
        <dbReference type="Pfam" id="PF18052"/>
    </source>
</evidence>
<dbReference type="GO" id="GO:0043531">
    <property type="term" value="F:ADP binding"/>
    <property type="evidence" value="ECO:0007669"/>
    <property type="project" value="InterPro"/>
</dbReference>
<keyword evidence="10" id="KW-1185">Reference proteome</keyword>
<dbReference type="Gramene" id="TraesCAD_scaffold_008382_01G000200.1">
    <property type="protein sequence ID" value="TraesCAD_scaffold_008382_01G000200.1"/>
    <property type="gene ID" value="TraesCAD_scaffold_008382_01G000200"/>
</dbReference>
<dbReference type="FunFam" id="3.40.50.300:FF:001091">
    <property type="entry name" value="Probable disease resistance protein At1g61300"/>
    <property type="match status" value="1"/>
</dbReference>
<dbReference type="PRINTS" id="PR00364">
    <property type="entry name" value="DISEASERSIST"/>
</dbReference>
<organism evidence="9">
    <name type="scientific">Triticum aestivum</name>
    <name type="common">Wheat</name>
    <dbReference type="NCBI Taxonomy" id="4565"/>
    <lineage>
        <taxon>Eukaryota</taxon>
        <taxon>Viridiplantae</taxon>
        <taxon>Streptophyta</taxon>
        <taxon>Embryophyta</taxon>
        <taxon>Tracheophyta</taxon>
        <taxon>Spermatophyta</taxon>
        <taxon>Magnoliopsida</taxon>
        <taxon>Liliopsida</taxon>
        <taxon>Poales</taxon>
        <taxon>Poaceae</taxon>
        <taxon>BOP clade</taxon>
        <taxon>Pooideae</taxon>
        <taxon>Triticodae</taxon>
        <taxon>Triticeae</taxon>
        <taxon>Triticinae</taxon>
        <taxon>Triticum</taxon>
    </lineage>
</organism>
<dbReference type="Gramene" id="TraesRN7B0100868100.1">
    <property type="protein sequence ID" value="TraesRN7B0100868100.1"/>
    <property type="gene ID" value="TraesRN7B0100868100"/>
</dbReference>
<keyword evidence="2" id="KW-0433">Leucine-rich repeat</keyword>
<evidence type="ECO:0000256" key="5">
    <source>
        <dbReference type="ARBA" id="ARBA00022821"/>
    </source>
</evidence>
<feature type="domain" description="Disease resistance N-terminal" evidence="8">
    <location>
        <begin position="12"/>
        <end position="96"/>
    </location>
</feature>
<dbReference type="Gramene" id="TraesROB_scaffold_009624_01G000200.1">
    <property type="protein sequence ID" value="TraesROB_scaffold_009624_01G000200.1"/>
    <property type="gene ID" value="TraesROB_scaffold_009624_01G000200"/>
</dbReference>
<dbReference type="SUPFAM" id="SSF52540">
    <property type="entry name" value="P-loop containing nucleoside triphosphate hydrolases"/>
    <property type="match status" value="1"/>
</dbReference>
<reference evidence="9" key="2">
    <citation type="submission" date="2018-10" db="UniProtKB">
        <authorList>
            <consortium name="EnsemblPlants"/>
        </authorList>
    </citation>
    <scope>IDENTIFICATION</scope>
</reference>
<dbReference type="Pfam" id="PF18052">
    <property type="entry name" value="Rx_N"/>
    <property type="match status" value="1"/>
</dbReference>
<dbReference type="Gramene" id="TraesCS7B03G0859300.1">
    <property type="protein sequence ID" value="TraesCS7B03G0859300.1.CDS"/>
    <property type="gene ID" value="TraesCS7B03G0859300"/>
</dbReference>
<evidence type="ECO:0000259" key="7">
    <source>
        <dbReference type="Pfam" id="PF00931"/>
    </source>
</evidence>
<keyword evidence="5" id="KW-0611">Plant defense</keyword>
<comment type="similarity">
    <text evidence="1">Belongs to the disease resistance NB-LRR family.</text>
</comment>
<keyword evidence="4" id="KW-0547">Nucleotide-binding</keyword>
<evidence type="ECO:0000313" key="9">
    <source>
        <dbReference type="EnsemblPlants" id="TraesCS7B02G320600.1"/>
    </source>
</evidence>
<dbReference type="Proteomes" id="UP000019116">
    <property type="component" value="Chromosome 7B"/>
</dbReference>
<dbReference type="EnsemblPlants" id="TraesCS7B02G320600.1">
    <property type="protein sequence ID" value="TraesCS7B02G320600.1"/>
    <property type="gene ID" value="TraesCS7B02G320600"/>
</dbReference>
<dbReference type="AlphaFoldDB" id="A0A3B6SR07"/>
<evidence type="ECO:0000256" key="1">
    <source>
        <dbReference type="ARBA" id="ARBA00008894"/>
    </source>
</evidence>
<evidence type="ECO:0000256" key="4">
    <source>
        <dbReference type="ARBA" id="ARBA00022741"/>
    </source>
</evidence>
<dbReference type="Pfam" id="PF00931">
    <property type="entry name" value="NB-ARC"/>
    <property type="match status" value="1"/>
</dbReference>
<feature type="domain" description="NB-ARC" evidence="7">
    <location>
        <begin position="179"/>
        <end position="345"/>
    </location>
</feature>